<dbReference type="Proteomes" id="UP000789572">
    <property type="component" value="Unassembled WGS sequence"/>
</dbReference>
<dbReference type="PANTHER" id="PTHR10900:SF125">
    <property type="entry name" value="FAS1 DOMAIN-CONTAINING PROTEIN YLR001C"/>
    <property type="match status" value="1"/>
</dbReference>
<dbReference type="OrthoDB" id="7700931at2759"/>
<accession>A0A9N8ZSG7</accession>
<dbReference type="SUPFAM" id="SSF82153">
    <property type="entry name" value="FAS1 domain"/>
    <property type="match status" value="2"/>
</dbReference>
<gene>
    <name evidence="2" type="ORF">POCULU_LOCUS2786</name>
</gene>
<keyword evidence="3" id="KW-1185">Reference proteome</keyword>
<comment type="caution">
    <text evidence="2">The sequence shown here is derived from an EMBL/GenBank/DDBJ whole genome shotgun (WGS) entry which is preliminary data.</text>
</comment>
<dbReference type="AlphaFoldDB" id="A0A9N8ZSG7"/>
<evidence type="ECO:0000313" key="3">
    <source>
        <dbReference type="Proteomes" id="UP000789572"/>
    </source>
</evidence>
<dbReference type="Pfam" id="PF02469">
    <property type="entry name" value="Fasciclin"/>
    <property type="match status" value="2"/>
</dbReference>
<reference evidence="2" key="1">
    <citation type="submission" date="2021-06" db="EMBL/GenBank/DDBJ databases">
        <authorList>
            <person name="Kallberg Y."/>
            <person name="Tangrot J."/>
            <person name="Rosling A."/>
        </authorList>
    </citation>
    <scope>NUCLEOTIDE SEQUENCE</scope>
    <source>
        <strain evidence="2">IA702</strain>
    </source>
</reference>
<dbReference type="PANTHER" id="PTHR10900">
    <property type="entry name" value="PERIOSTIN-RELATED"/>
    <property type="match status" value="1"/>
</dbReference>
<feature type="domain" description="FAS1" evidence="1">
    <location>
        <begin position="103"/>
        <end position="252"/>
    </location>
</feature>
<dbReference type="PROSITE" id="PS50213">
    <property type="entry name" value="FAS1"/>
    <property type="match status" value="2"/>
</dbReference>
<dbReference type="GO" id="GO:0005615">
    <property type="term" value="C:extracellular space"/>
    <property type="evidence" value="ECO:0007669"/>
    <property type="project" value="TreeGrafter"/>
</dbReference>
<evidence type="ECO:0000259" key="1">
    <source>
        <dbReference type="PROSITE" id="PS50213"/>
    </source>
</evidence>
<protein>
    <submittedName>
        <fullName evidence="2">3520_t:CDS:1</fullName>
    </submittedName>
</protein>
<dbReference type="InterPro" id="IPR036378">
    <property type="entry name" value="FAS1_dom_sf"/>
</dbReference>
<organism evidence="2 3">
    <name type="scientific">Paraglomus occultum</name>
    <dbReference type="NCBI Taxonomy" id="144539"/>
    <lineage>
        <taxon>Eukaryota</taxon>
        <taxon>Fungi</taxon>
        <taxon>Fungi incertae sedis</taxon>
        <taxon>Mucoromycota</taxon>
        <taxon>Glomeromycotina</taxon>
        <taxon>Glomeromycetes</taxon>
        <taxon>Paraglomerales</taxon>
        <taxon>Paraglomeraceae</taxon>
        <taxon>Paraglomus</taxon>
    </lineage>
</organism>
<feature type="non-terminal residue" evidence="2">
    <location>
        <position position="1"/>
    </location>
</feature>
<name>A0A9N8ZSG7_9GLOM</name>
<dbReference type="InterPro" id="IPR000782">
    <property type="entry name" value="FAS1_domain"/>
</dbReference>
<proteinExistence type="predicted"/>
<dbReference type="EMBL" id="CAJVPJ010000277">
    <property type="protein sequence ID" value="CAG8505292.1"/>
    <property type="molecule type" value="Genomic_DNA"/>
</dbReference>
<feature type="domain" description="FAS1" evidence="1">
    <location>
        <begin position="1"/>
        <end position="99"/>
    </location>
</feature>
<dbReference type="InterPro" id="IPR050904">
    <property type="entry name" value="Adhesion/Biosynth-related"/>
</dbReference>
<dbReference type="Gene3D" id="2.30.180.10">
    <property type="entry name" value="FAS1 domain"/>
    <property type="match status" value="2"/>
</dbReference>
<sequence length="316" mass="35905">LTFFAPINKALEWLKDKKIPKEVIRRVFRYHVVNTALPYKSLIATRVLDTTLNSSGLNDAPQKVRVGGWPHHTYINWSKIKIYRLAAGNGYAYGIDHILIPPPDIMTELFIIPTFFSTLTSALQKVDLAETLETSKAITVFIPSNRAWAKLGFRNLAYLFSPRGKDALTTILKYHISPELAYSTDLIGDKALPDHLPNKHHTELDTLAGLKLQIEASSYGHKYAKITVNGVRVLFKDVLAKNGVGHTIARVLLPKTTDLYLPDDNYQTIEDESELMAEIDINEENEQLFQLTRKSKNHESKFERSTLYETVDIIRE</sequence>
<evidence type="ECO:0000313" key="2">
    <source>
        <dbReference type="EMBL" id="CAG8505292.1"/>
    </source>
</evidence>
<dbReference type="SMART" id="SM00554">
    <property type="entry name" value="FAS1"/>
    <property type="match status" value="2"/>
</dbReference>